<dbReference type="PANTHER" id="PTHR31896">
    <property type="entry name" value="FAMILY REGULATORY PROTEIN, PUTATIVE (AFU_ORTHOLOGUE AFUA_3G14730)-RELATED"/>
    <property type="match status" value="1"/>
</dbReference>
<accession>A0A7I8LCK4</accession>
<dbReference type="PANTHER" id="PTHR31896:SF12">
    <property type="entry name" value="HXXXD-TYPE ACYL-TRANSFERASE FAMILY PROTEIN"/>
    <property type="match status" value="1"/>
</dbReference>
<dbReference type="InterPro" id="IPR023213">
    <property type="entry name" value="CAT-like_dom_sf"/>
</dbReference>
<dbReference type="InterPro" id="IPR051283">
    <property type="entry name" value="Sec_Metabolite_Acyltrans"/>
</dbReference>
<keyword evidence="1" id="KW-0808">Transferase</keyword>
<gene>
    <name evidence="2" type="ORF">SI8410_14018268</name>
</gene>
<evidence type="ECO:0000256" key="1">
    <source>
        <dbReference type="ARBA" id="ARBA00022679"/>
    </source>
</evidence>
<evidence type="ECO:0000313" key="2">
    <source>
        <dbReference type="EMBL" id="CAA7407590.1"/>
    </source>
</evidence>
<organism evidence="2 3">
    <name type="scientific">Spirodela intermedia</name>
    <name type="common">Intermediate duckweed</name>
    <dbReference type="NCBI Taxonomy" id="51605"/>
    <lineage>
        <taxon>Eukaryota</taxon>
        <taxon>Viridiplantae</taxon>
        <taxon>Streptophyta</taxon>
        <taxon>Embryophyta</taxon>
        <taxon>Tracheophyta</taxon>
        <taxon>Spermatophyta</taxon>
        <taxon>Magnoliopsida</taxon>
        <taxon>Liliopsida</taxon>
        <taxon>Araceae</taxon>
        <taxon>Lemnoideae</taxon>
        <taxon>Spirodela</taxon>
    </lineage>
</organism>
<keyword evidence="3" id="KW-1185">Reference proteome</keyword>
<dbReference type="Proteomes" id="UP000663760">
    <property type="component" value="Chromosome 14"/>
</dbReference>
<dbReference type="Pfam" id="PF02458">
    <property type="entry name" value="Transferase"/>
    <property type="match status" value="1"/>
</dbReference>
<proteinExistence type="predicted"/>
<dbReference type="OrthoDB" id="1862401at2759"/>
<protein>
    <submittedName>
        <fullName evidence="2">Uncharacterized protein</fullName>
    </submittedName>
</protein>
<dbReference type="Gene3D" id="3.30.559.10">
    <property type="entry name" value="Chloramphenicol acetyltransferase-like domain"/>
    <property type="match status" value="2"/>
</dbReference>
<reference evidence="2" key="1">
    <citation type="submission" date="2020-02" db="EMBL/GenBank/DDBJ databases">
        <authorList>
            <person name="Scholz U."/>
            <person name="Mascher M."/>
            <person name="Fiebig A."/>
        </authorList>
    </citation>
    <scope>NUCLEOTIDE SEQUENCE</scope>
</reference>
<dbReference type="GO" id="GO:0016740">
    <property type="term" value="F:transferase activity"/>
    <property type="evidence" value="ECO:0007669"/>
    <property type="project" value="UniProtKB-KW"/>
</dbReference>
<name>A0A7I8LCK4_SPIIN</name>
<dbReference type="AlphaFoldDB" id="A0A7I8LCK4"/>
<evidence type="ECO:0000313" key="3">
    <source>
        <dbReference type="Proteomes" id="UP000663760"/>
    </source>
</evidence>
<dbReference type="EMBL" id="LR746277">
    <property type="protein sequence ID" value="CAA7407590.1"/>
    <property type="molecule type" value="Genomic_DNA"/>
</dbReference>
<sequence length="460" mass="50303">MRSAKGVVRILFERIVKPRPGAAVGGEAPADHPRRCELSLWDLSMLSFGYIQKGHLFSLPSGDPPVEVIVERLNSSLSIALWHFYPLAGRLATEIDADGRGMFVHIDCDDQGAGFLLATADGVTVADVLAPSEDVPSFVSDFFPMDGAINYDGRSLPLLAVQLTKLEDGFFLGYSFNHLVGDGTSFCHFLNAWAEISRSKADGSGHLSKPPVLERWFADGRSPIRFPFTHEDQFIERFSPPPLRKKIFQFTGASIGQLKARANEERGTVKISSLQALGALMWRCTTRSRRLPDDQKVGCSLAAENRRRLRPQLPPAYFGNSFSVIAFTATAGELLANDLGWAAGMLNHVVASHTDTAIRGMAEGWMASPWVYRISGLDRHSIIIGNSPQFDMYGCDFGWGKAAGLRSGSENQFDGLIWSYPGREGSGSIDLEVWLPPEVMSSLESDVEFAQVVSTAGNGE</sequence>